<name>A0A4R3MV14_9BACI</name>
<dbReference type="InterPro" id="IPR016181">
    <property type="entry name" value="Acyl_CoA_acyltransferase"/>
</dbReference>
<proteinExistence type="predicted"/>
<evidence type="ECO:0000259" key="1">
    <source>
        <dbReference type="PROSITE" id="PS51186"/>
    </source>
</evidence>
<dbReference type="Pfam" id="PF13302">
    <property type="entry name" value="Acetyltransf_3"/>
    <property type="match status" value="1"/>
</dbReference>
<organism evidence="2 3">
    <name type="scientific">Melghiribacillus thermohalophilus</name>
    <dbReference type="NCBI Taxonomy" id="1324956"/>
    <lineage>
        <taxon>Bacteria</taxon>
        <taxon>Bacillati</taxon>
        <taxon>Bacillota</taxon>
        <taxon>Bacilli</taxon>
        <taxon>Bacillales</taxon>
        <taxon>Bacillaceae</taxon>
        <taxon>Melghiribacillus</taxon>
    </lineage>
</organism>
<dbReference type="PANTHER" id="PTHR43792:SF9">
    <property type="entry name" value="RIBOSOMAL-PROTEIN-ALANINE ACETYLTRANSFERASE"/>
    <property type="match status" value="1"/>
</dbReference>
<comment type="caution">
    <text evidence="2">The sequence shown here is derived from an EMBL/GenBank/DDBJ whole genome shotgun (WGS) entry which is preliminary data.</text>
</comment>
<dbReference type="PANTHER" id="PTHR43792">
    <property type="entry name" value="GNAT FAMILY, PUTATIVE (AFU_ORTHOLOGUE AFUA_3G00765)-RELATED-RELATED"/>
    <property type="match status" value="1"/>
</dbReference>
<dbReference type="Gene3D" id="3.40.630.30">
    <property type="match status" value="1"/>
</dbReference>
<dbReference type="EMBL" id="SMAN01000015">
    <property type="protein sequence ID" value="TCT19985.1"/>
    <property type="molecule type" value="Genomic_DNA"/>
</dbReference>
<keyword evidence="3" id="KW-1185">Reference proteome</keyword>
<gene>
    <name evidence="2" type="ORF">EDD68_11535</name>
</gene>
<dbReference type="OrthoDB" id="9785602at2"/>
<reference evidence="2 3" key="1">
    <citation type="submission" date="2019-03" db="EMBL/GenBank/DDBJ databases">
        <title>Genomic Encyclopedia of Type Strains, Phase IV (KMG-IV): sequencing the most valuable type-strain genomes for metagenomic binning, comparative biology and taxonomic classification.</title>
        <authorList>
            <person name="Goeker M."/>
        </authorList>
    </citation>
    <scope>NUCLEOTIDE SEQUENCE [LARGE SCALE GENOMIC DNA]</scope>
    <source>
        <strain evidence="2 3">DSM 25894</strain>
    </source>
</reference>
<dbReference type="CDD" id="cd04301">
    <property type="entry name" value="NAT_SF"/>
    <property type="match status" value="1"/>
</dbReference>
<keyword evidence="2" id="KW-0808">Transferase</keyword>
<protein>
    <submittedName>
        <fullName evidence="2">Ribosomal-protein-alanine N-acetyltransferase</fullName>
    </submittedName>
</protein>
<feature type="domain" description="N-acetyltransferase" evidence="1">
    <location>
        <begin position="21"/>
        <end position="182"/>
    </location>
</feature>
<dbReference type="AlphaFoldDB" id="A0A4R3MV14"/>
<dbReference type="GO" id="GO:0008999">
    <property type="term" value="F:protein-N-terminal-alanine acetyltransferase activity"/>
    <property type="evidence" value="ECO:0007669"/>
    <property type="project" value="TreeGrafter"/>
</dbReference>
<dbReference type="InterPro" id="IPR051531">
    <property type="entry name" value="N-acetyltransferase"/>
</dbReference>
<dbReference type="InterPro" id="IPR000182">
    <property type="entry name" value="GNAT_dom"/>
</dbReference>
<sequence>MINERIKQVFLRFPVIETERLQLRQPDFHDIHDIFDIYSDEEVMRYNGMDTHQSLHETRELIQWIHKMYDERKNIRWGIILKENKEYVGSCGFHHFDEHFTRAKIGYEIKRRHWRKGIASEAIQKVIEFGFHEMNLNRIEAVVDGDNEASKKLLLKLGFTYEGCLRNRFYFKDRFWHEYYFGLLKSDDEKNKSFKR</sequence>
<evidence type="ECO:0000313" key="2">
    <source>
        <dbReference type="EMBL" id="TCT19985.1"/>
    </source>
</evidence>
<dbReference type="PROSITE" id="PS51186">
    <property type="entry name" value="GNAT"/>
    <property type="match status" value="1"/>
</dbReference>
<dbReference type="Proteomes" id="UP000294650">
    <property type="component" value="Unassembled WGS sequence"/>
</dbReference>
<dbReference type="SUPFAM" id="SSF55729">
    <property type="entry name" value="Acyl-CoA N-acyltransferases (Nat)"/>
    <property type="match status" value="1"/>
</dbReference>
<accession>A0A4R3MV14</accession>
<dbReference type="GO" id="GO:0005737">
    <property type="term" value="C:cytoplasm"/>
    <property type="evidence" value="ECO:0007669"/>
    <property type="project" value="TreeGrafter"/>
</dbReference>
<evidence type="ECO:0000313" key="3">
    <source>
        <dbReference type="Proteomes" id="UP000294650"/>
    </source>
</evidence>